<evidence type="ECO:0000313" key="2">
    <source>
        <dbReference type="EnsemblPlants" id="OPUNC04G27010.1"/>
    </source>
</evidence>
<organism evidence="2">
    <name type="scientific">Oryza punctata</name>
    <name type="common">Red rice</name>
    <dbReference type="NCBI Taxonomy" id="4537"/>
    <lineage>
        <taxon>Eukaryota</taxon>
        <taxon>Viridiplantae</taxon>
        <taxon>Streptophyta</taxon>
        <taxon>Embryophyta</taxon>
        <taxon>Tracheophyta</taxon>
        <taxon>Spermatophyta</taxon>
        <taxon>Magnoliopsida</taxon>
        <taxon>Liliopsida</taxon>
        <taxon>Poales</taxon>
        <taxon>Poaceae</taxon>
        <taxon>BOP clade</taxon>
        <taxon>Oryzoideae</taxon>
        <taxon>Oryzeae</taxon>
        <taxon>Oryzinae</taxon>
        <taxon>Oryza</taxon>
    </lineage>
</organism>
<sequence length="281" mass="31227">MAILEVASVHELRRVLWGWDHKKELRIKISTRVSLDEARELWSAVSMANGYARLYNIHVLMAKEDARNLVLQKIHHVQDWIGDVETQVGLLQTEIDALRDTLLGAGPILPLGYQPIIYEGPKAYLDIDQLGEQEHLGEHIVQVRENFTVSSPSAPHPRGLYWNQMEFEKREAADQLCMMDFNVTYLKLKRDSLLALKASLEQGIRDLEKFLSEKSYLGCGNGEYVMFVDVPVCAGDAHASGESSDEDTGEPDEDPDALPNDADPGALAAADEPGSAGESDD</sequence>
<protein>
    <submittedName>
        <fullName evidence="2">Uncharacterized protein</fullName>
    </submittedName>
</protein>
<dbReference type="HOGENOM" id="CLU_1112816_0_0_1"/>
<evidence type="ECO:0000313" key="3">
    <source>
        <dbReference type="Proteomes" id="UP000026962"/>
    </source>
</evidence>
<name>A0A0E0KWR4_ORYPU</name>
<dbReference type="AlphaFoldDB" id="A0A0E0KWR4"/>
<feature type="region of interest" description="Disordered" evidence="1">
    <location>
        <begin position="237"/>
        <end position="281"/>
    </location>
</feature>
<proteinExistence type="predicted"/>
<reference evidence="2" key="1">
    <citation type="submission" date="2015-04" db="UniProtKB">
        <authorList>
            <consortium name="EnsemblPlants"/>
        </authorList>
    </citation>
    <scope>IDENTIFICATION</scope>
</reference>
<keyword evidence="3" id="KW-1185">Reference proteome</keyword>
<accession>A0A0E0KWR4</accession>
<dbReference type="Proteomes" id="UP000026962">
    <property type="component" value="Chromosome 4"/>
</dbReference>
<evidence type="ECO:0000256" key="1">
    <source>
        <dbReference type="SAM" id="MobiDB-lite"/>
    </source>
</evidence>
<dbReference type="EnsemblPlants" id="OPUNC04G27010.1">
    <property type="protein sequence ID" value="OPUNC04G27010.1"/>
    <property type="gene ID" value="OPUNC04G27010"/>
</dbReference>
<reference evidence="2" key="2">
    <citation type="submission" date="2018-05" db="EMBL/GenBank/DDBJ databases">
        <title>OpunRS2 (Oryza punctata Reference Sequence Version 2).</title>
        <authorList>
            <person name="Zhang J."/>
            <person name="Kudrna D."/>
            <person name="Lee S."/>
            <person name="Talag J."/>
            <person name="Welchert J."/>
            <person name="Wing R.A."/>
        </authorList>
    </citation>
    <scope>NUCLEOTIDE SEQUENCE [LARGE SCALE GENOMIC DNA]</scope>
</reference>
<feature type="compositionally biased region" description="Acidic residues" evidence="1">
    <location>
        <begin position="243"/>
        <end position="256"/>
    </location>
</feature>
<dbReference type="Gramene" id="OPUNC04G27010.1">
    <property type="protein sequence ID" value="OPUNC04G27010.1"/>
    <property type="gene ID" value="OPUNC04G27010"/>
</dbReference>